<evidence type="ECO:0000313" key="1">
    <source>
        <dbReference type="EMBL" id="CAJ2672690.1"/>
    </source>
</evidence>
<comment type="caution">
    <text evidence="1">The sequence shown here is derived from an EMBL/GenBank/DDBJ whole genome shotgun (WGS) entry which is preliminary data.</text>
</comment>
<protein>
    <submittedName>
        <fullName evidence="1">Uncharacterized protein</fullName>
    </submittedName>
</protein>
<reference evidence="1" key="1">
    <citation type="submission" date="2023-10" db="EMBL/GenBank/DDBJ databases">
        <authorList>
            <person name="Rodriguez Cubillos JULIANA M."/>
            <person name="De Vega J."/>
        </authorList>
    </citation>
    <scope>NUCLEOTIDE SEQUENCE</scope>
</reference>
<proteinExistence type="predicted"/>
<name>A0ACB0LSZ9_TRIPR</name>
<organism evidence="1 2">
    <name type="scientific">Trifolium pratense</name>
    <name type="common">Red clover</name>
    <dbReference type="NCBI Taxonomy" id="57577"/>
    <lineage>
        <taxon>Eukaryota</taxon>
        <taxon>Viridiplantae</taxon>
        <taxon>Streptophyta</taxon>
        <taxon>Embryophyta</taxon>
        <taxon>Tracheophyta</taxon>
        <taxon>Spermatophyta</taxon>
        <taxon>Magnoliopsida</taxon>
        <taxon>eudicotyledons</taxon>
        <taxon>Gunneridae</taxon>
        <taxon>Pentapetalae</taxon>
        <taxon>rosids</taxon>
        <taxon>fabids</taxon>
        <taxon>Fabales</taxon>
        <taxon>Fabaceae</taxon>
        <taxon>Papilionoideae</taxon>
        <taxon>50 kb inversion clade</taxon>
        <taxon>NPAAA clade</taxon>
        <taxon>Hologalegina</taxon>
        <taxon>IRL clade</taxon>
        <taxon>Trifolieae</taxon>
        <taxon>Trifolium</taxon>
    </lineage>
</organism>
<accession>A0ACB0LSZ9</accession>
<evidence type="ECO:0000313" key="2">
    <source>
        <dbReference type="Proteomes" id="UP001177021"/>
    </source>
</evidence>
<keyword evidence="2" id="KW-1185">Reference proteome</keyword>
<sequence>MHKLTVVEGEAMTILEAMRETISRGWLNIIFESDSKVVVEASKLILKEYRKNAIPPFISTKRYSFRFYSRKKINNDDIEEEMKDHEEEEEES</sequence>
<gene>
    <name evidence="1" type="ORF">MILVUS5_LOCUS36286</name>
</gene>
<dbReference type="EMBL" id="CASHSV030000716">
    <property type="protein sequence ID" value="CAJ2672690.1"/>
    <property type="molecule type" value="Genomic_DNA"/>
</dbReference>
<dbReference type="Proteomes" id="UP001177021">
    <property type="component" value="Unassembled WGS sequence"/>
</dbReference>